<keyword evidence="3" id="KW-1185">Reference proteome</keyword>
<dbReference type="EMBL" id="ASPP01026841">
    <property type="protein sequence ID" value="ETO06732.1"/>
    <property type="molecule type" value="Genomic_DNA"/>
</dbReference>
<feature type="compositionally biased region" description="Acidic residues" evidence="1">
    <location>
        <begin position="93"/>
        <end position="109"/>
    </location>
</feature>
<gene>
    <name evidence="2" type="ORF">RFI_30660</name>
</gene>
<name>X6M000_RETFI</name>
<evidence type="ECO:0000313" key="3">
    <source>
        <dbReference type="Proteomes" id="UP000023152"/>
    </source>
</evidence>
<proteinExistence type="predicted"/>
<feature type="region of interest" description="Disordered" evidence="1">
    <location>
        <begin position="91"/>
        <end position="116"/>
    </location>
</feature>
<accession>X6M000</accession>
<organism evidence="2 3">
    <name type="scientific">Reticulomyxa filosa</name>
    <dbReference type="NCBI Taxonomy" id="46433"/>
    <lineage>
        <taxon>Eukaryota</taxon>
        <taxon>Sar</taxon>
        <taxon>Rhizaria</taxon>
        <taxon>Retaria</taxon>
        <taxon>Foraminifera</taxon>
        <taxon>Monothalamids</taxon>
        <taxon>Reticulomyxidae</taxon>
        <taxon>Reticulomyxa</taxon>
    </lineage>
</organism>
<evidence type="ECO:0000313" key="2">
    <source>
        <dbReference type="EMBL" id="ETO06732.1"/>
    </source>
</evidence>
<comment type="caution">
    <text evidence="2">The sequence shown here is derived from an EMBL/GenBank/DDBJ whole genome shotgun (WGS) entry which is preliminary data.</text>
</comment>
<protein>
    <submittedName>
        <fullName evidence="2">Uncharacterized protein</fullName>
    </submittedName>
</protein>
<sequence>MYTHMYVYAYVYTHHTHTHTHTHKKEVLSFGNVHTEDVGQLELEVMDKTDKSITVRWHWKNMEMKAKEKKMEESIKKKKVNWSHLRLKRAEVDADADAEEEEEEEEEAAAAEVEEKKESIETTEWVSIPSIFSQVMATIDSLRDNSLYVIRVKHSVRSSRSCSSLYSNTIQCRTGSKSFSVVTKHTVLRHNTLHKELSIFVL</sequence>
<reference evidence="2 3" key="1">
    <citation type="journal article" date="2013" name="Curr. Biol.">
        <title>The Genome of the Foraminiferan Reticulomyxa filosa.</title>
        <authorList>
            <person name="Glockner G."/>
            <person name="Hulsmann N."/>
            <person name="Schleicher M."/>
            <person name="Noegel A.A."/>
            <person name="Eichinger L."/>
            <person name="Gallinger C."/>
            <person name="Pawlowski J."/>
            <person name="Sierra R."/>
            <person name="Euteneuer U."/>
            <person name="Pillet L."/>
            <person name="Moustafa A."/>
            <person name="Platzer M."/>
            <person name="Groth M."/>
            <person name="Szafranski K."/>
            <person name="Schliwa M."/>
        </authorList>
    </citation>
    <scope>NUCLEOTIDE SEQUENCE [LARGE SCALE GENOMIC DNA]</scope>
</reference>
<evidence type="ECO:0000256" key="1">
    <source>
        <dbReference type="SAM" id="MobiDB-lite"/>
    </source>
</evidence>
<dbReference type="Proteomes" id="UP000023152">
    <property type="component" value="Unassembled WGS sequence"/>
</dbReference>
<dbReference type="AlphaFoldDB" id="X6M000"/>